<organism evidence="2 3">
    <name type="scientific">Micromonas commoda (strain RCC299 / NOUM17 / CCMP2709)</name>
    <name type="common">Picoplanktonic green alga</name>
    <dbReference type="NCBI Taxonomy" id="296587"/>
    <lineage>
        <taxon>Eukaryota</taxon>
        <taxon>Viridiplantae</taxon>
        <taxon>Chlorophyta</taxon>
        <taxon>Mamiellophyceae</taxon>
        <taxon>Mamiellales</taxon>
        <taxon>Mamiellaceae</taxon>
        <taxon>Micromonas</taxon>
    </lineage>
</organism>
<dbReference type="GO" id="GO:0005730">
    <property type="term" value="C:nucleolus"/>
    <property type="evidence" value="ECO:0007669"/>
    <property type="project" value="TreeGrafter"/>
</dbReference>
<name>C1FE01_MICCC</name>
<dbReference type="EMBL" id="CP001574">
    <property type="protein sequence ID" value="ACO68875.1"/>
    <property type="molecule type" value="Genomic_DNA"/>
</dbReference>
<dbReference type="KEGG" id="mis:MICPUN_51579"/>
<evidence type="ECO:0000313" key="3">
    <source>
        <dbReference type="Proteomes" id="UP000002009"/>
    </source>
</evidence>
<feature type="non-terminal residue" evidence="2">
    <location>
        <position position="790"/>
    </location>
</feature>
<dbReference type="Proteomes" id="UP000002009">
    <property type="component" value="Chromosome 1"/>
</dbReference>
<dbReference type="GeneID" id="8250148"/>
<protein>
    <recommendedName>
        <fullName evidence="1">URB1 C-terminal domain-containing protein</fullName>
    </recommendedName>
</protein>
<accession>C1FE01</accession>
<evidence type="ECO:0000313" key="2">
    <source>
        <dbReference type="EMBL" id="ACO68875.1"/>
    </source>
</evidence>
<reference evidence="2 3" key="1">
    <citation type="journal article" date="2009" name="Science">
        <title>Green evolution and dynamic adaptations revealed by genomes of the marine picoeukaryotes Micromonas.</title>
        <authorList>
            <person name="Worden A.Z."/>
            <person name="Lee J.H."/>
            <person name="Mock T."/>
            <person name="Rouze P."/>
            <person name="Simmons M.P."/>
            <person name="Aerts A.L."/>
            <person name="Allen A.E."/>
            <person name="Cuvelier M.L."/>
            <person name="Derelle E."/>
            <person name="Everett M.V."/>
            <person name="Foulon E."/>
            <person name="Grimwood J."/>
            <person name="Gundlach H."/>
            <person name="Henrissat B."/>
            <person name="Napoli C."/>
            <person name="McDonald S.M."/>
            <person name="Parker M.S."/>
            <person name="Rombauts S."/>
            <person name="Salamov A."/>
            <person name="Von Dassow P."/>
            <person name="Badger J.H."/>
            <person name="Coutinho P.M."/>
            <person name="Demir E."/>
            <person name="Dubchak I."/>
            <person name="Gentemann C."/>
            <person name="Eikrem W."/>
            <person name="Gready J.E."/>
            <person name="John U."/>
            <person name="Lanier W."/>
            <person name="Lindquist E.A."/>
            <person name="Lucas S."/>
            <person name="Mayer K.F."/>
            <person name="Moreau H."/>
            <person name="Not F."/>
            <person name="Otillar R."/>
            <person name="Panaud O."/>
            <person name="Pangilinan J."/>
            <person name="Paulsen I."/>
            <person name="Piegu B."/>
            <person name="Poliakov A."/>
            <person name="Robbens S."/>
            <person name="Schmutz J."/>
            <person name="Toulza E."/>
            <person name="Wyss T."/>
            <person name="Zelensky A."/>
            <person name="Zhou K."/>
            <person name="Armbrust E.V."/>
            <person name="Bhattacharya D."/>
            <person name="Goodenough U.W."/>
            <person name="Van de Peer Y."/>
            <person name="Grigoriev I.V."/>
        </authorList>
    </citation>
    <scope>NUCLEOTIDE SEQUENCE [LARGE SCALE GENOMIC DNA]</scope>
    <source>
        <strain evidence="3">RCC299 / NOUM17</strain>
    </source>
</reference>
<feature type="domain" description="URB1 C-terminal" evidence="1">
    <location>
        <begin position="147"/>
        <end position="349"/>
    </location>
</feature>
<proteinExistence type="predicted"/>
<dbReference type="InterPro" id="IPR039844">
    <property type="entry name" value="URB1"/>
</dbReference>
<dbReference type="PANTHER" id="PTHR13500:SF0">
    <property type="entry name" value="NUCLEOLAR PRE-RIBOSOMAL-ASSOCIATED PROTEIN 1"/>
    <property type="match status" value="1"/>
</dbReference>
<keyword evidence="3" id="KW-1185">Reference proteome</keyword>
<dbReference type="RefSeq" id="XP_002507617.1">
    <property type="nucleotide sequence ID" value="XM_002507571.1"/>
</dbReference>
<dbReference type="PANTHER" id="PTHR13500">
    <property type="entry name" value="NUCLEOLAR PRERIBOSOMAL-ASSOCIATED PROTEIN 1"/>
    <property type="match status" value="1"/>
</dbReference>
<evidence type="ECO:0000259" key="1">
    <source>
        <dbReference type="Pfam" id="PF16201"/>
    </source>
</evidence>
<dbReference type="GO" id="GO:0000466">
    <property type="term" value="P:maturation of 5.8S rRNA from tricistronic rRNA transcript (SSU-rRNA, 5.8S rRNA, LSU-rRNA)"/>
    <property type="evidence" value="ECO:0007669"/>
    <property type="project" value="TreeGrafter"/>
</dbReference>
<dbReference type="GO" id="GO:0000463">
    <property type="term" value="P:maturation of LSU-rRNA from tricistronic rRNA transcript (SSU-rRNA, 5.8S rRNA, LSU-rRNA)"/>
    <property type="evidence" value="ECO:0007669"/>
    <property type="project" value="TreeGrafter"/>
</dbReference>
<dbReference type="InParanoid" id="C1FE01"/>
<dbReference type="InterPro" id="IPR032436">
    <property type="entry name" value="URB1_C"/>
</dbReference>
<dbReference type="AlphaFoldDB" id="C1FE01"/>
<dbReference type="eggNOG" id="KOG1791">
    <property type="taxonomic scope" value="Eukaryota"/>
</dbReference>
<dbReference type="STRING" id="296587.C1FE01"/>
<sequence length="790" mass="85306">MLVSLDAASGGGALADLGYLWGSAADHFYHSQAARQGPGVKSHDLSGNLDVHLNGIDLSKLHADAVATALRATATPDPRQCAISMLHLACSHRPSSITFVPTFGQIEQPVSQNIPGYNPAWVLPFALRAIKSQAIELRDCVAWGLIPLAFAATSSTDKHLRCVAYAVISAAADAANTGRSFKERTQLVALFSTFQNSITKKEPLRRLSTITAIFAAETAFVCMHPENEMYISLQRAVIRRATLDTEAFPIGFLNFLNGSLLTDDSMASRNNRRMLRVWLLRLLTVSLCDASDAHLFRKSFAIEVLMSHRFAAFFLDPYAQKLAFDVITRAAQLSLLTKPLIEGSALLSWLAATAKCACHPIRSSIKNTNIGAITAAAAASALTDVVSARGAIYGGPTGTAADSLSALRIIRSTLFPAAATENNIFFSKGNAHGSAFCTVLLSALKFQATLAKQLSNRRVEVFDISELVELCRAVDNVDTMSVDATLILLVNSAVLDMIVTTAGAMRKNILVFGSDRCMQTTMAIAKSILTVVIWAASAVTKGGDRFLMEEYASIILKWATSFLLSEKEEVIAQLVDPDGGVGATQVALSLGSLHNTAGPRHRCATVSELVRAQAELLRALSNRCRQFPCRVSKSDEHVCIVMSTPVYTVLLSNGGALEELISEVKSGHFKAATPISARGTVKSSLREFKVHAVQDMEDKISQANNFVHSNVDPSAPEELEVQQEIRGKKLTAARLAAILLQAVFTAMPPLAFLESATRINRTRISAGCSAKISYQFRFEKHLEGFMFGKN</sequence>
<dbReference type="OrthoDB" id="497851at2759"/>
<dbReference type="Pfam" id="PF16201">
    <property type="entry name" value="NopRA1"/>
    <property type="match status" value="1"/>
</dbReference>
<gene>
    <name evidence="2" type="ORF">MICPUN_51579</name>
</gene>